<keyword evidence="6" id="KW-1185">Reference proteome</keyword>
<evidence type="ECO:0000313" key="6">
    <source>
        <dbReference type="Proteomes" id="UP000790347"/>
    </source>
</evidence>
<dbReference type="AlphaFoldDB" id="A0A922IA70"/>
<keyword evidence="4" id="KW-0808">Transferase</keyword>
<keyword evidence="4" id="KW-0418">Kinase</keyword>
<dbReference type="SUPFAM" id="SSF56112">
    <property type="entry name" value="Protein kinase-like (PK-like)"/>
    <property type="match status" value="1"/>
</dbReference>
<evidence type="ECO:0000256" key="3">
    <source>
        <dbReference type="ARBA" id="ARBA00038211"/>
    </source>
</evidence>
<evidence type="ECO:0000313" key="4">
    <source>
        <dbReference type="EMBL" id="KAH7639260.1"/>
    </source>
</evidence>
<dbReference type="Gene3D" id="3.90.1200.10">
    <property type="match status" value="1"/>
</dbReference>
<organism evidence="5 6">
    <name type="scientific">Dermatophagoides farinae</name>
    <name type="common">American house dust mite</name>
    <dbReference type="NCBI Taxonomy" id="6954"/>
    <lineage>
        <taxon>Eukaryota</taxon>
        <taxon>Metazoa</taxon>
        <taxon>Ecdysozoa</taxon>
        <taxon>Arthropoda</taxon>
        <taxon>Chelicerata</taxon>
        <taxon>Arachnida</taxon>
        <taxon>Acari</taxon>
        <taxon>Acariformes</taxon>
        <taxon>Sarcoptiformes</taxon>
        <taxon>Astigmata</taxon>
        <taxon>Psoroptidia</taxon>
        <taxon>Analgoidea</taxon>
        <taxon>Pyroglyphidae</taxon>
        <taxon>Dermatophagoidinae</taxon>
        <taxon>Dermatophagoides</taxon>
    </lineage>
</organism>
<proteinExistence type="inferred from homology"/>
<keyword evidence="1" id="KW-0444">Lipid biosynthesis</keyword>
<keyword evidence="2" id="KW-1208">Phospholipid metabolism</keyword>
<gene>
    <name evidence="5" type="ORF">DERF_005781</name>
    <name evidence="4" type="ORF">HUG17_3293</name>
</gene>
<dbReference type="PANTHER" id="PTHR22603">
    <property type="entry name" value="CHOLINE/ETHANOALAMINE KINASE"/>
    <property type="match status" value="1"/>
</dbReference>
<dbReference type="GO" id="GO:0004305">
    <property type="term" value="F:ethanolamine kinase activity"/>
    <property type="evidence" value="ECO:0007669"/>
    <property type="project" value="TreeGrafter"/>
</dbReference>
<dbReference type="GO" id="GO:0005737">
    <property type="term" value="C:cytoplasm"/>
    <property type="evidence" value="ECO:0007669"/>
    <property type="project" value="TreeGrafter"/>
</dbReference>
<keyword evidence="1" id="KW-0443">Lipid metabolism</keyword>
<reference evidence="4" key="2">
    <citation type="submission" date="2020-06" db="EMBL/GenBank/DDBJ databases">
        <authorList>
            <person name="Ji K."/>
            <person name="Li J."/>
        </authorList>
    </citation>
    <scope>NUCLEOTIDE SEQUENCE</scope>
    <source>
        <strain evidence="4">JKM2019</strain>
        <tissue evidence="4">Whole body</tissue>
    </source>
</reference>
<dbReference type="Proteomes" id="UP000828236">
    <property type="component" value="Unassembled WGS sequence"/>
</dbReference>
<dbReference type="InterPro" id="IPR011009">
    <property type="entry name" value="Kinase-like_dom_sf"/>
</dbReference>
<protein>
    <submittedName>
        <fullName evidence="4">Choline/ethanolamine kinase-like</fullName>
    </submittedName>
</protein>
<dbReference type="GO" id="GO:0004103">
    <property type="term" value="F:choline kinase activity"/>
    <property type="evidence" value="ECO:0007669"/>
    <property type="project" value="TreeGrafter"/>
</dbReference>
<keyword evidence="1" id="KW-0594">Phospholipid biosynthesis</keyword>
<evidence type="ECO:0000256" key="2">
    <source>
        <dbReference type="ARBA" id="ARBA00023264"/>
    </source>
</evidence>
<dbReference type="GO" id="GO:0006646">
    <property type="term" value="P:phosphatidylethanolamine biosynthetic process"/>
    <property type="evidence" value="ECO:0007669"/>
    <property type="project" value="TreeGrafter"/>
</dbReference>
<dbReference type="Gene3D" id="3.30.200.20">
    <property type="entry name" value="Phosphorylase Kinase, domain 1"/>
    <property type="match status" value="1"/>
</dbReference>
<comment type="similarity">
    <text evidence="3">Belongs to the choline/ethanolamine kinase family.</text>
</comment>
<dbReference type="PANTHER" id="PTHR22603:SF93">
    <property type="entry name" value="RE24176P"/>
    <property type="match status" value="1"/>
</dbReference>
<dbReference type="EMBL" id="SDOV01000007">
    <property type="protein sequence ID" value="KAH7639260.1"/>
    <property type="molecule type" value="Genomic_DNA"/>
</dbReference>
<evidence type="ECO:0000256" key="1">
    <source>
        <dbReference type="ARBA" id="ARBA00023209"/>
    </source>
</evidence>
<sequence>MIESDEILRKLIELFQKFNTINVWSQITGKNDFQAEYLGKGNICDVIRCRLNPSILTKENTKFSSIYHNEIVVKILPDNIFIKYDPLEASVINTIICSNGIGPRLFYTDHQYKVYELIDGRTYNYNDDCNEQTVRKLARTLARFHRLNVPISNDSQQRWSSMIENLELMPFYDILESKAYLPLIKHDEQLRQEYYDFAAKIDIIKLNANIIRLCHDISGQSSFVFSHNDFNRNNRIVCNDHIKLIDLDYSTYYYRGYDLGRYFSNYRHRDDMFGAESFPTDHEMDIFLNEYRHEMVRKLKCNNTNNNNDDHDHWMDEILDDDHHQYSLQQLRAESKAFTLLAYAVDTYFGLWQFTIDPNGSHGKYFLNVAKTRGMELQRLIQQFINDDDHKQFVHLYSQ</sequence>
<name>A0A922IA70_DERFA</name>
<evidence type="ECO:0000313" key="5">
    <source>
        <dbReference type="EMBL" id="KAH9522183.1"/>
    </source>
</evidence>
<comment type="caution">
    <text evidence="5">The sequence shown here is derived from an EMBL/GenBank/DDBJ whole genome shotgun (WGS) entry which is preliminary data.</text>
</comment>
<reference evidence="5" key="4">
    <citation type="journal article" date="2022" name="Res Sq">
        <title>Comparative Genomics Reveals Insights into the Divergent Evolution of Astigmatic Mites and Household Pest Adaptations.</title>
        <authorList>
            <person name="Xiong Q."/>
            <person name="Wan A.T.-Y."/>
            <person name="Liu X.-Y."/>
            <person name="Fung C.S.-H."/>
            <person name="Xiao X."/>
            <person name="Malainual N."/>
            <person name="Hou J."/>
            <person name="Wang L."/>
            <person name="Wang M."/>
            <person name="Yang K."/>
            <person name="Cui Y."/>
            <person name="Leung E."/>
            <person name="Nong W."/>
            <person name="Shin S.-K."/>
            <person name="Au S."/>
            <person name="Jeong K.Y."/>
            <person name="Chew F.T."/>
            <person name="Hui J."/>
            <person name="Leung T.F."/>
            <person name="Tungtrongchitr A."/>
            <person name="Zhong N."/>
            <person name="Liu Z."/>
            <person name="Tsui S."/>
        </authorList>
    </citation>
    <scope>NUCLEOTIDE SEQUENCE</scope>
    <source>
        <strain evidence="5">Derf</strain>
        <tissue evidence="5">Whole organism</tissue>
    </source>
</reference>
<accession>A0A922IA70</accession>
<reference evidence="5" key="1">
    <citation type="submission" date="2013-05" db="EMBL/GenBank/DDBJ databases">
        <authorList>
            <person name="Yim A.K.Y."/>
            <person name="Chan T.F."/>
            <person name="Ji K.M."/>
            <person name="Liu X.Y."/>
            <person name="Zhou J.W."/>
            <person name="Li R.Q."/>
            <person name="Yang K.Y."/>
            <person name="Li J."/>
            <person name="Li M."/>
            <person name="Law P.T.W."/>
            <person name="Wu Y.L."/>
            <person name="Cai Z.L."/>
            <person name="Qin H."/>
            <person name="Bao Y."/>
            <person name="Leung R.K.K."/>
            <person name="Ng P.K.S."/>
            <person name="Zou J."/>
            <person name="Zhong X.J."/>
            <person name="Ran P.X."/>
            <person name="Zhong N.S."/>
            <person name="Liu Z.G."/>
            <person name="Tsui S.K.W."/>
        </authorList>
    </citation>
    <scope>NUCLEOTIDE SEQUENCE</scope>
    <source>
        <strain evidence="5">Derf</strain>
        <tissue evidence="5">Whole organism</tissue>
    </source>
</reference>
<dbReference type="Proteomes" id="UP000790347">
    <property type="component" value="Unassembled WGS sequence"/>
</dbReference>
<reference evidence="4" key="3">
    <citation type="journal article" date="2021" name="World Allergy Organ. J.">
        <title>Chromosome-level assembly of Dermatophagoides farinae genome and transcriptome reveals two novel allergens Der f 37 and Der f 39.</title>
        <authorList>
            <person name="Chen J."/>
            <person name="Cai Z."/>
            <person name="Fan D."/>
            <person name="Hu J."/>
            <person name="Hou Y."/>
            <person name="He Y."/>
            <person name="Zhang Z."/>
            <person name="Zhao Z."/>
            <person name="Gao P."/>
            <person name="Hu W."/>
            <person name="Sun J."/>
            <person name="Li J."/>
            <person name="Ji K."/>
        </authorList>
    </citation>
    <scope>NUCLEOTIDE SEQUENCE</scope>
    <source>
        <strain evidence="4">JKM2019</strain>
    </source>
</reference>
<dbReference type="EMBL" id="ASGP02000002">
    <property type="protein sequence ID" value="KAH9522183.1"/>
    <property type="molecule type" value="Genomic_DNA"/>
</dbReference>
<dbReference type="Pfam" id="PF01633">
    <property type="entry name" value="Choline_kinase"/>
    <property type="match status" value="1"/>
</dbReference>